<dbReference type="Proteomes" id="UP000016927">
    <property type="component" value="Unassembled WGS sequence"/>
</dbReference>
<dbReference type="VEuPathDB" id="MicrosporidiaDB:NBO_60g0018"/>
<dbReference type="GO" id="GO:0005975">
    <property type="term" value="P:carbohydrate metabolic process"/>
    <property type="evidence" value="ECO:0007669"/>
    <property type="project" value="InterPro"/>
</dbReference>
<dbReference type="EMBL" id="KB908968">
    <property type="protein sequence ID" value="EOB13762.1"/>
    <property type="molecule type" value="Genomic_DNA"/>
</dbReference>
<evidence type="ECO:0000313" key="4">
    <source>
        <dbReference type="Proteomes" id="UP000016927"/>
    </source>
</evidence>
<proteinExistence type="predicted"/>
<dbReference type="AlphaFoldDB" id="R0KU60"/>
<evidence type="ECO:0000256" key="1">
    <source>
        <dbReference type="SAM" id="MobiDB-lite"/>
    </source>
</evidence>
<organism evidence="3 4">
    <name type="scientific">Nosema bombycis (strain CQ1 / CVCC 102059)</name>
    <name type="common">Microsporidian parasite</name>
    <name type="synonym">Pebrine of silkworm</name>
    <dbReference type="NCBI Taxonomy" id="578461"/>
    <lineage>
        <taxon>Eukaryota</taxon>
        <taxon>Fungi</taxon>
        <taxon>Fungi incertae sedis</taxon>
        <taxon>Microsporidia</taxon>
        <taxon>Nosematidae</taxon>
        <taxon>Nosema</taxon>
    </lineage>
</organism>
<feature type="compositionally biased region" description="Basic and acidic residues" evidence="1">
    <location>
        <begin position="285"/>
        <end position="303"/>
    </location>
</feature>
<dbReference type="InterPro" id="IPR011330">
    <property type="entry name" value="Glyco_hydro/deAcase_b/a-brl"/>
</dbReference>
<keyword evidence="4" id="KW-1185">Reference proteome</keyword>
<feature type="signal peptide" evidence="2">
    <location>
        <begin position="1"/>
        <end position="23"/>
    </location>
</feature>
<protein>
    <submittedName>
        <fullName evidence="3">Polysaccharide deacetylase</fullName>
    </submittedName>
</protein>
<sequence>MFLCQIQILYHLLFALSTSPIQGVNQRTAMISFDEGPSKNFETLLSIAVDYQIPIVFHLDPTLASFTKEKVDKIISYNFEVGMSVTESIESNQEEVIRKYTEAFISKTGYKPVLVRVLRGEHNLVGNYFKSMGYVLTTPTIDSEDDQKADVYPFIAPELQSLCGSPTSISFRDRYSTSVKLLPHVIQLLEEAQYVVVPAYEFLGLNTNLHEVKEEDFTIKTSINTVDKKINVIGYDSKKKIIKEEEIPLDSENKLKVRDLTNKTFTKIEFEKVFEDLKELKKAKEDVKDEADKNKESPSKDGEVTTAHHNGIESWDKCLILYSLLLGLFN</sequence>
<keyword evidence="2" id="KW-0732">Signal</keyword>
<evidence type="ECO:0000256" key="2">
    <source>
        <dbReference type="SAM" id="SignalP"/>
    </source>
</evidence>
<dbReference type="SUPFAM" id="SSF88713">
    <property type="entry name" value="Glycoside hydrolase/deacetylase"/>
    <property type="match status" value="1"/>
</dbReference>
<evidence type="ECO:0000313" key="3">
    <source>
        <dbReference type="EMBL" id="EOB13762.1"/>
    </source>
</evidence>
<accession>R0KU60</accession>
<dbReference type="HOGENOM" id="CLU_970083_0_0_1"/>
<gene>
    <name evidence="3" type="ORF">NBO_60g0018</name>
</gene>
<dbReference type="OrthoDB" id="407355at2759"/>
<feature type="region of interest" description="Disordered" evidence="1">
    <location>
        <begin position="285"/>
        <end position="306"/>
    </location>
</feature>
<dbReference type="Gene3D" id="3.20.20.370">
    <property type="entry name" value="Glycoside hydrolase/deacetylase"/>
    <property type="match status" value="1"/>
</dbReference>
<reference evidence="3 4" key="1">
    <citation type="journal article" date="2013" name="BMC Genomics">
        <title>Comparative genomics of parasitic silkworm microsporidia reveal an association between genome expansion and host adaptation.</title>
        <authorList>
            <person name="Pan G."/>
            <person name="Xu J."/>
            <person name="Li T."/>
            <person name="Xia Q."/>
            <person name="Liu S.L."/>
            <person name="Zhang G."/>
            <person name="Li S."/>
            <person name="Li C."/>
            <person name="Liu H."/>
            <person name="Yang L."/>
            <person name="Liu T."/>
            <person name="Zhang X."/>
            <person name="Wu Z."/>
            <person name="Fan W."/>
            <person name="Dang X."/>
            <person name="Xiang H."/>
            <person name="Tao M."/>
            <person name="Li Y."/>
            <person name="Hu J."/>
            <person name="Li Z."/>
            <person name="Lin L."/>
            <person name="Luo J."/>
            <person name="Geng L."/>
            <person name="Wang L."/>
            <person name="Long M."/>
            <person name="Wan Y."/>
            <person name="He N."/>
            <person name="Zhang Z."/>
            <person name="Lu C."/>
            <person name="Keeling P.J."/>
            <person name="Wang J."/>
            <person name="Xiang Z."/>
            <person name="Zhou Z."/>
        </authorList>
    </citation>
    <scope>NUCLEOTIDE SEQUENCE [LARGE SCALE GENOMIC DNA]</scope>
    <source>
        <strain evidence="4">CQ1 / CVCC 102059</strain>
    </source>
</reference>
<feature type="chain" id="PRO_5004343472" evidence="2">
    <location>
        <begin position="24"/>
        <end position="330"/>
    </location>
</feature>
<name>R0KU60_NOSB1</name>